<dbReference type="AlphaFoldDB" id="A0A9E2NUT0"/>
<dbReference type="Proteomes" id="UP000824180">
    <property type="component" value="Unassembled WGS sequence"/>
</dbReference>
<reference evidence="1" key="1">
    <citation type="journal article" date="2021" name="PeerJ">
        <title>Extensive microbial diversity within the chicken gut microbiome revealed by metagenomics and culture.</title>
        <authorList>
            <person name="Gilroy R."/>
            <person name="Ravi A."/>
            <person name="Getino M."/>
            <person name="Pursley I."/>
            <person name="Horton D.L."/>
            <person name="Alikhan N.F."/>
            <person name="Baker D."/>
            <person name="Gharbi K."/>
            <person name="Hall N."/>
            <person name="Watson M."/>
            <person name="Adriaenssens E.M."/>
            <person name="Foster-Nyarko E."/>
            <person name="Jarju S."/>
            <person name="Secka A."/>
            <person name="Antonio M."/>
            <person name="Oren A."/>
            <person name="Chaudhuri R.R."/>
            <person name="La Ragione R."/>
            <person name="Hildebrand F."/>
            <person name="Pallen M.J."/>
        </authorList>
    </citation>
    <scope>NUCLEOTIDE SEQUENCE</scope>
    <source>
        <strain evidence="1">876</strain>
    </source>
</reference>
<dbReference type="Gene3D" id="3.30.300.20">
    <property type="match status" value="1"/>
</dbReference>
<sequence>MKHYQATARKIPLPLQVDVHSQGIHNLIDEPQNAGGNNTGMNPMELLIASLGASLQETADIIVKERLVKICNTYIHLSNKKDLRIRKSGSLSPFLMVAF</sequence>
<name>A0A9E2NUT0_9LACO</name>
<proteinExistence type="predicted"/>
<organism evidence="1 2">
    <name type="scientific">Candidatus Limosilactobacillus merdavium</name>
    <dbReference type="NCBI Taxonomy" id="2838651"/>
    <lineage>
        <taxon>Bacteria</taxon>
        <taxon>Bacillati</taxon>
        <taxon>Bacillota</taxon>
        <taxon>Bacilli</taxon>
        <taxon>Lactobacillales</taxon>
        <taxon>Lactobacillaceae</taxon>
        <taxon>Limosilactobacillus</taxon>
    </lineage>
</organism>
<evidence type="ECO:0000313" key="2">
    <source>
        <dbReference type="Proteomes" id="UP000824180"/>
    </source>
</evidence>
<dbReference type="SUPFAM" id="SSF82784">
    <property type="entry name" value="OsmC-like"/>
    <property type="match status" value="1"/>
</dbReference>
<gene>
    <name evidence="1" type="ORF">H9843_01000</name>
</gene>
<dbReference type="EMBL" id="JAHLFK010000006">
    <property type="protein sequence ID" value="MBU3829475.1"/>
    <property type="molecule type" value="Genomic_DNA"/>
</dbReference>
<reference evidence="1" key="2">
    <citation type="submission" date="2021-04" db="EMBL/GenBank/DDBJ databases">
        <authorList>
            <person name="Gilroy R."/>
        </authorList>
    </citation>
    <scope>NUCLEOTIDE SEQUENCE</scope>
    <source>
        <strain evidence="1">876</strain>
    </source>
</reference>
<dbReference type="InterPro" id="IPR036102">
    <property type="entry name" value="OsmC/Ohrsf"/>
</dbReference>
<dbReference type="InterPro" id="IPR015946">
    <property type="entry name" value="KH_dom-like_a/b"/>
</dbReference>
<accession>A0A9E2NUT0</accession>
<comment type="caution">
    <text evidence="1">The sequence shown here is derived from an EMBL/GenBank/DDBJ whole genome shotgun (WGS) entry which is preliminary data.</text>
</comment>
<protein>
    <submittedName>
        <fullName evidence="1">Uncharacterized protein</fullName>
    </submittedName>
</protein>
<evidence type="ECO:0000313" key="1">
    <source>
        <dbReference type="EMBL" id="MBU3829475.1"/>
    </source>
</evidence>